<evidence type="ECO:0000256" key="2">
    <source>
        <dbReference type="ARBA" id="ARBA00023172"/>
    </source>
</evidence>
<organism evidence="4 5">
    <name type="scientific">Acanthoscelides obtectus</name>
    <name type="common">Bean weevil</name>
    <name type="synonym">Bruchus obtectus</name>
    <dbReference type="NCBI Taxonomy" id="200917"/>
    <lineage>
        <taxon>Eukaryota</taxon>
        <taxon>Metazoa</taxon>
        <taxon>Ecdysozoa</taxon>
        <taxon>Arthropoda</taxon>
        <taxon>Hexapoda</taxon>
        <taxon>Insecta</taxon>
        <taxon>Pterygota</taxon>
        <taxon>Neoptera</taxon>
        <taxon>Endopterygota</taxon>
        <taxon>Coleoptera</taxon>
        <taxon>Polyphaga</taxon>
        <taxon>Cucujiformia</taxon>
        <taxon>Chrysomeloidea</taxon>
        <taxon>Chrysomelidae</taxon>
        <taxon>Bruchinae</taxon>
        <taxon>Bruchini</taxon>
        <taxon>Acanthoscelides</taxon>
    </lineage>
</organism>
<dbReference type="SUPFAM" id="SSF56349">
    <property type="entry name" value="DNA breaking-rejoining enzymes"/>
    <property type="match status" value="1"/>
</dbReference>
<feature type="region of interest" description="Disordered" evidence="3">
    <location>
        <begin position="1043"/>
        <end position="1068"/>
    </location>
</feature>
<sequence length="1592" mass="180394">MQKEEWFFSRLGALGRYVFIPVGPSCPWLAFGAFDRRSVANDRRADPINEINLTVMRLTVAELGICLEGDAMLVAGVHVKEDVCLWQRGGGSVCGGQCCDDKTESLLRKQGQKDFAALLRHNSKSMQAQLTSTAVKLQNRQVYQYIKISKSERKQGRKKKVHNKDEECANRRDAVLRLAHCRSLSPKRDLFSTIMLHMDMAMATNFVTLGELWSSHVEMEEEDEAIFSRIKVLIENHLPDGWRDWKVIDWKKEDLFGKKIDHKVLNKIRFALPTLELVKAFYPEATSVGEKTYRNIKLRLLDWNLCRALIMSPRQVASDDEYPVRTEKPMKRRRRVLSSSSEEDVNETRLRRVESMVENLYHLISGNKENDGSVMNSTWQAPTPTGEELYDADSIGTCGSVNDWDTFSPVTREIEPTVPRADPVIETQGMKCQRFGEETWNKIRYVDAQKKLHESPVFSTLKVNSSLYNNGHASPMTDMLSKSDLAFGTISHGLLKQRRIIHEALKEAGNKHPEAADTLKKVFAANSEYKTISDDLLQFVCGKRAEIIESRRKLYEPKSSYYRSIVNEIPPSGTHLWDEEQLKDVVKMHGVTKIAPVRWQSNLGKVALRQKVPQGTSHEKYLHQGSFKKMKKAEFKHSRKPGAKSHTKLARRTTRQICLCLEKYGSLTIDSQYPERLRDPFLNKATNNSTIPTDTKQIRDTSIHTNGSRNTKPHKSKGGSKTANKNRFLIKDVFDAEIGGLVETSVQSKKIEQLHHAQEVPPYEPSQTAIISPGKRLYGKSRPFSSIFPFANKAKALALSGTLLPAKHLRYDSTTIWPKLRSTGVCKSYELGGELLEETKHSSNGLFGRFFDRKPESRRTKARGIHPDRYSHKAGFLHQPGEVRNKTYTEIGISRYYVEHHKKSKEFTGGQNPPSANINPSWNQEQDLELEAGKGTARENGICLVCYPIGSTTLQKDTKSSQSDVRKPTKETVQYRPGRIARAKMVGEKLKRVIHNLHERTGSSYNNRYLKHGLGSPSRRHFEERKLDRAAGKVAYQQKRNVRDLLSAKKPPRSIGKQNTVNSDGQQDGGFLLEKSRRNQVGHAFGIDQEDPGAGTSIQYVSENRTYSRKLQYCDRPPIQRKGSARLALIKDSSEEDLRKVGNPLHRPICDSRISRRYKICNAIPMQGGRIRQRIYKNVGVQASVDIPSSTPNTKSSPTPQLLSGSFHNDSPQVGKGVLAAPAEETCHRPPVHHSESEGSPGRSSNQPASSKGNGFTPGGMEDTGWSDIANHWSKDERRILETSWRKSTLKTYAVAWKSWQSWAKKRRVSVKNPNPTQVAQYLCFLHNTRKLALRTILLHKSTIATFSNPLHSEGVSSSPTVKQVIRGIANANPPATRPKIWNIDKLLSWINDNHPDTNSIFQVARHLSLLLLLSSGRRVHDLTLLRIDSGFFEQTEEYIIFWPQHGSKTDKHNYVQSGWKLLKNRECIWDLVHWTTIYLEISEKRRNLHCRPIPQLFVTTRGKIGPASRSVIAGWVRTALKSAGIEGGAGSTRSAVATSRFNDNMPLDEVLQKGNWQGSSNFFKHYYKNIDKDLVPDNSNRRLISDKFVPI</sequence>
<keyword evidence="1" id="KW-0238">DNA-binding</keyword>
<dbReference type="Gene3D" id="1.10.443.10">
    <property type="entry name" value="Intergrase catalytic core"/>
    <property type="match status" value="1"/>
</dbReference>
<dbReference type="GO" id="GO:0003677">
    <property type="term" value="F:DNA binding"/>
    <property type="evidence" value="ECO:0007669"/>
    <property type="project" value="UniProtKB-KW"/>
</dbReference>
<keyword evidence="5" id="KW-1185">Reference proteome</keyword>
<dbReference type="InterPro" id="IPR010998">
    <property type="entry name" value="Integrase_recombinase_N"/>
</dbReference>
<protein>
    <recommendedName>
        <fullName evidence="6">Tyr recombinase domain-containing protein</fullName>
    </recommendedName>
</protein>
<reference evidence="4" key="1">
    <citation type="submission" date="2022-03" db="EMBL/GenBank/DDBJ databases">
        <authorList>
            <person name="Sayadi A."/>
        </authorList>
    </citation>
    <scope>NUCLEOTIDE SEQUENCE</scope>
</reference>
<feature type="compositionally biased region" description="Basic and acidic residues" evidence="3">
    <location>
        <begin position="1225"/>
        <end position="1237"/>
    </location>
</feature>
<dbReference type="PANTHER" id="PTHR35617">
    <property type="entry name" value="PHAGE_INTEGRASE DOMAIN-CONTAINING PROTEIN"/>
    <property type="match status" value="1"/>
</dbReference>
<evidence type="ECO:0000256" key="1">
    <source>
        <dbReference type="ARBA" id="ARBA00023125"/>
    </source>
</evidence>
<feature type="region of interest" description="Disordered" evidence="3">
    <location>
        <begin position="1186"/>
        <end position="1268"/>
    </location>
</feature>
<dbReference type="GO" id="GO:0015074">
    <property type="term" value="P:DNA integration"/>
    <property type="evidence" value="ECO:0007669"/>
    <property type="project" value="InterPro"/>
</dbReference>
<dbReference type="InterPro" id="IPR013762">
    <property type="entry name" value="Integrase-like_cat_sf"/>
</dbReference>
<dbReference type="EMBL" id="CAKOFQ010006780">
    <property type="protein sequence ID" value="CAH1970949.1"/>
    <property type="molecule type" value="Genomic_DNA"/>
</dbReference>
<dbReference type="PANTHER" id="PTHR35617:SF3">
    <property type="entry name" value="CORE-BINDING (CB) DOMAIN-CONTAINING PROTEIN"/>
    <property type="match status" value="1"/>
</dbReference>
<dbReference type="Proteomes" id="UP001152888">
    <property type="component" value="Unassembled WGS sequence"/>
</dbReference>
<feature type="compositionally biased region" description="Polar residues" evidence="3">
    <location>
        <begin position="684"/>
        <end position="695"/>
    </location>
</feature>
<dbReference type="InterPro" id="IPR011010">
    <property type="entry name" value="DNA_brk_join_enz"/>
</dbReference>
<evidence type="ECO:0000313" key="4">
    <source>
        <dbReference type="EMBL" id="CAH1970949.1"/>
    </source>
</evidence>
<feature type="compositionally biased region" description="Polar residues" evidence="3">
    <location>
        <begin position="1242"/>
        <end position="1254"/>
    </location>
</feature>
<feature type="region of interest" description="Disordered" evidence="3">
    <location>
        <begin position="681"/>
        <end position="723"/>
    </location>
</feature>
<evidence type="ECO:0000256" key="3">
    <source>
        <dbReference type="SAM" id="MobiDB-lite"/>
    </source>
</evidence>
<evidence type="ECO:0000313" key="5">
    <source>
        <dbReference type="Proteomes" id="UP001152888"/>
    </source>
</evidence>
<dbReference type="GO" id="GO:0006310">
    <property type="term" value="P:DNA recombination"/>
    <property type="evidence" value="ECO:0007669"/>
    <property type="project" value="UniProtKB-KW"/>
</dbReference>
<feature type="compositionally biased region" description="Low complexity" evidence="3">
    <location>
        <begin position="1188"/>
        <end position="1200"/>
    </location>
</feature>
<gene>
    <name evidence="4" type="ORF">ACAOBT_LOCUS9189</name>
</gene>
<comment type="caution">
    <text evidence="4">The sequence shown here is derived from an EMBL/GenBank/DDBJ whole genome shotgun (WGS) entry which is preliminary data.</text>
</comment>
<dbReference type="OrthoDB" id="6762162at2759"/>
<dbReference type="SUPFAM" id="SSF47823">
    <property type="entry name" value="lambda integrase-like, N-terminal domain"/>
    <property type="match status" value="1"/>
</dbReference>
<evidence type="ECO:0008006" key="6">
    <source>
        <dbReference type="Google" id="ProtNLM"/>
    </source>
</evidence>
<accession>A0A9P0KC68</accession>
<feature type="compositionally biased region" description="Polar residues" evidence="3">
    <location>
        <begin position="1056"/>
        <end position="1066"/>
    </location>
</feature>
<proteinExistence type="predicted"/>
<dbReference type="Gene3D" id="1.10.150.130">
    <property type="match status" value="1"/>
</dbReference>
<feature type="compositionally biased region" description="Polar residues" evidence="3">
    <location>
        <begin position="1201"/>
        <end position="1212"/>
    </location>
</feature>
<keyword evidence="2" id="KW-0233">DNA recombination</keyword>
<name>A0A9P0KC68_ACAOB</name>
<feature type="region of interest" description="Disordered" evidence="3">
    <location>
        <begin position="329"/>
        <end position="348"/>
    </location>
</feature>